<sequence length="389" mass="45418">MIISPFAYGNTVSSTAFTNRENEVKRLKDNLLNGINTTIISPRRWGKSSLVEKVVSEISKEYPKEYKTVVIDLFTLGSQEEFLETYAREVIKASSGKWQEWIGYGKELFKKLIPRINLGLDPENDFSLSFDWKDLRKHSEEILNLPETIGQKKGIKWIICLDEFQNISGYNDYENFEKKLRAVWQRQKNVAYCLFGSKRHMMADIFNNPSKPFYRFGDIMLLPKIEENRWVDFITSKFAETNKIISKEDARLIAVLMKNHSWYVQQLAHYTWNSALPLATRVNIENALLELIQANTPFYQKEVESVSVTQLNLLKAIVKGETQLTSAQVMNIYQLGTPRNVSKNKVILLNADIVHEINNTYEFLDPAFELWFRKQYFNQPYFKKTESVE</sequence>
<dbReference type="PANTHER" id="PTHR34301:SF8">
    <property type="entry name" value="ATPASE DOMAIN-CONTAINING PROTEIN"/>
    <property type="match status" value="1"/>
</dbReference>
<dbReference type="RefSeq" id="WP_052430172.1">
    <property type="nucleotide sequence ID" value="NZ_BBLT01000005.1"/>
</dbReference>
<comment type="caution">
    <text evidence="1">The sequence shown here is derived from an EMBL/GenBank/DDBJ whole genome shotgun (WGS) entry which is preliminary data.</text>
</comment>
<evidence type="ECO:0000313" key="1">
    <source>
        <dbReference type="EMBL" id="GAL85420.1"/>
    </source>
</evidence>
<keyword evidence="2" id="KW-1185">Reference proteome</keyword>
<dbReference type="EMBL" id="BBLT01000005">
    <property type="protein sequence ID" value="GAL85420.1"/>
    <property type="molecule type" value="Genomic_DNA"/>
</dbReference>
<protein>
    <submittedName>
        <fullName evidence="1">ATPase</fullName>
    </submittedName>
</protein>
<organism evidence="1 2">
    <name type="scientific">Sporocytophaga myxococcoides</name>
    <dbReference type="NCBI Taxonomy" id="153721"/>
    <lineage>
        <taxon>Bacteria</taxon>
        <taxon>Pseudomonadati</taxon>
        <taxon>Bacteroidota</taxon>
        <taxon>Cytophagia</taxon>
        <taxon>Cytophagales</taxon>
        <taxon>Cytophagaceae</taxon>
        <taxon>Sporocytophaga</taxon>
    </lineage>
</organism>
<dbReference type="PANTHER" id="PTHR34301">
    <property type="entry name" value="DNA-BINDING PROTEIN-RELATED"/>
    <property type="match status" value="1"/>
</dbReference>
<dbReference type="AlphaFoldDB" id="A0A098LER9"/>
<reference evidence="1 2" key="1">
    <citation type="submission" date="2014-09" db="EMBL/GenBank/DDBJ databases">
        <title>Sporocytophaga myxococcoides PG-01 genome sequencing.</title>
        <authorList>
            <person name="Liu L."/>
            <person name="Gao P.J."/>
            <person name="Chen G.J."/>
            <person name="Wang L.S."/>
        </authorList>
    </citation>
    <scope>NUCLEOTIDE SEQUENCE [LARGE SCALE GENOMIC DNA]</scope>
    <source>
        <strain evidence="1 2">PG-01</strain>
    </source>
</reference>
<evidence type="ECO:0000313" key="2">
    <source>
        <dbReference type="Proteomes" id="UP000030185"/>
    </source>
</evidence>
<name>A0A098LER9_9BACT</name>
<proteinExistence type="predicted"/>
<dbReference type="eggNOG" id="COG1672">
    <property type="taxonomic scope" value="Bacteria"/>
</dbReference>
<accession>A0A098LER9</accession>
<dbReference type="OrthoDB" id="9805535at2"/>
<dbReference type="SUPFAM" id="SSF52540">
    <property type="entry name" value="P-loop containing nucleoside triphosphate hydrolases"/>
    <property type="match status" value="1"/>
</dbReference>
<dbReference type="InterPro" id="IPR027417">
    <property type="entry name" value="P-loop_NTPase"/>
</dbReference>
<dbReference type="Proteomes" id="UP000030185">
    <property type="component" value="Unassembled WGS sequence"/>
</dbReference>
<gene>
    <name evidence="1" type="ORF">MYP_2649</name>
</gene>
<dbReference type="Gene3D" id="3.40.50.300">
    <property type="entry name" value="P-loop containing nucleotide triphosphate hydrolases"/>
    <property type="match status" value="1"/>
</dbReference>